<dbReference type="Pfam" id="PF13087">
    <property type="entry name" value="AAA_12"/>
    <property type="match status" value="1"/>
</dbReference>
<sequence>MAANPRPFQVSSTSRSKLNAFRYTDDNKDEPQSEKKSPSKAALAAGNADKENQSSWMNGVIQPAPPQEDKTEPSTQTNESNPANECPHTPAHRIPLADLISNTEDAVNFAPGKEITPDDHVFWQHVPRSSGAECDETPAGRGKKRRHSSSPASSPIKEPFDMQKFQALLKTPQNDMAAELWNNYVEKTVGTEKVEIPPPRWANLLSSSPQTPGSAKTTRDSSGLRRSNSCTDDWPSSNAKRRKLYADEEPRRTRNIFSRSRSNVLDSGSSKSTINFLVGKIQENLERSARSRKASSSDSSPVRESADALRNRSPSPAEGRRNRVMEKGNRMGSPEKPESSTVVLQESSSDFGDDDLDQDLLDLAETMVEGPVVPAVDNIKTRPVAPKSVAPTRQSESADWMILARQLPARMSYPPEPPEISLEDNLRAGFGEFDDDDEFDEYDAEFKDWARETLAEYDRQNASAKMKPPKKVRFAADSFADDIPTPEAADDEGKNNGNDVVVNPGKDSSEDEFEDEDFDLEAIESSMLQASGGGSGQIHKAKQAIKRYLVISTTENTYTTHNGRIQPEQILLVQDERTNQKHVVHLRESWFDTPCTKGSYIHLIGEFTAAGVCVVDNSNNMVILHPDHLISATVVADSVSCQRRAVLQDRIKAAGDLGKPQVYGNIFHEVFQVALRANRWDLGWLRKTVQDILTGYVDSLYATHTSMVEAFDYVMSKMPDLKAWADIFLRAKPTAESVVEDRHNTKASLSINKLLEVEEHVWSPMYGLKGNIDATVQIAYTDGKEQSTLTVPLELKTGKKDSNQAHRAQTALYTLLLSDRYDIEVAFGILYYLETSKTFRIRHIRHEILQMIQARNRLAGFVRERIELPPMIKRPGLCNQCYSKTPCFIYHKLVDDGDGETSGLGDKFLEVVGHLTKPHQVFFKKWDLLLTKEEKHMMRFRRELWTMLSTERETLGRCFSNVVIEPGSAYEDENGPKINRFRYTFVKQNAAPGFSFGDSQITLGEPIVISDEKGHFALANGYVVKISPRRITVAVDRRLHNARTREAAFDAERNQTFKGIMEVSKVADKNATPIEPDEEVLYRLDKDEFSNGMATVRNNIICMMQKDLFQAKQLRRLIIEGEPPSFKQTSTAYTMSQSVRESLNVDQKQAIEKVMSAKDYALVLGMPGTGKTTTIAHIIRALVAQGKSVLLTSYTHTAVDNILLKIKDDNMRILRIGATAKVHPEVQQFADLAAVPKKTVEELQESYEKSQVVATTCLGVNHTIFNERIFDYCIVDEASQITLPVCLGPIRMARTFILVGDHYQLPPLVQNKEAQEGGLDVSLFKLLSDAHPSSVVNLEHQYRMCEEIMLLSNTLIYSGHLKCGTPEVASRSLRIPDMSGLNQYHVSSLTEIPSQKSLCLGTAQGRCWLRDLLEPSAKTRLINTDTLEPGALETANGPRIVNTVEVNVCSQVVESFISVGIEPRNIGVITFYRSQLSVLKQNLRRYLPDLEMHTADKFQGRDKEIVILSCVRSNADKHVGELLRDWRRVNVAFTRARTKLLVVGSMSTLRDGNELLGKYVKLMSDRGWIYDLPKDAVSDHLFDNYDINLSQTQQVLSPEPKRSPSQKKGPRNPLSPVQPRQAPKGVKIPEKRGAKMMDPEKIMRQRPLLRDMMNDMIG</sequence>
<evidence type="ECO:0000256" key="16">
    <source>
        <dbReference type="ARBA" id="ARBA00023204"/>
    </source>
</evidence>
<evidence type="ECO:0000259" key="22">
    <source>
        <dbReference type="Pfam" id="PF08696"/>
    </source>
</evidence>
<evidence type="ECO:0000256" key="8">
    <source>
        <dbReference type="ARBA" id="ARBA00022759"/>
    </source>
</evidence>
<dbReference type="InterPro" id="IPR026851">
    <property type="entry name" value="Dna2/JHS1_DEXXQ-box"/>
</dbReference>
<evidence type="ECO:0000256" key="4">
    <source>
        <dbReference type="ARBA" id="ARBA00022705"/>
    </source>
</evidence>
<evidence type="ECO:0000256" key="11">
    <source>
        <dbReference type="ARBA" id="ARBA00022806"/>
    </source>
</evidence>
<keyword evidence="8" id="KW-0255">Endonuclease</keyword>
<keyword evidence="6 20" id="KW-0479">Metal-binding</keyword>
<feature type="region of interest" description="Disordered" evidence="21">
    <location>
        <begin position="482"/>
        <end position="515"/>
    </location>
</feature>
<dbReference type="GO" id="GO:0033567">
    <property type="term" value="P:DNA replication, Okazaki fragment processing"/>
    <property type="evidence" value="ECO:0007669"/>
    <property type="project" value="UniProtKB-UniRule"/>
</dbReference>
<keyword evidence="12 20" id="KW-0067">ATP-binding</keyword>
<comment type="subcellular location">
    <subcellularLocation>
        <location evidence="20">Nucleus</location>
    </subcellularLocation>
    <subcellularLocation>
        <location evidence="20">Chromosome</location>
    </subcellularLocation>
</comment>
<evidence type="ECO:0000256" key="12">
    <source>
        <dbReference type="ARBA" id="ARBA00022840"/>
    </source>
</evidence>
<dbReference type="GO" id="GO:0005634">
    <property type="term" value="C:nucleus"/>
    <property type="evidence" value="ECO:0007669"/>
    <property type="project" value="UniProtKB-SubCell"/>
</dbReference>
<keyword evidence="13 20" id="KW-0408">Iron</keyword>
<evidence type="ECO:0000313" key="25">
    <source>
        <dbReference type="EMBL" id="GAD99361.1"/>
    </source>
</evidence>
<feature type="domain" description="DNA2/NAM7 helicase helicase" evidence="23">
    <location>
        <begin position="1244"/>
        <end position="1311"/>
    </location>
</feature>
<evidence type="ECO:0000256" key="10">
    <source>
        <dbReference type="ARBA" id="ARBA00022801"/>
    </source>
</evidence>
<evidence type="ECO:0000259" key="23">
    <source>
        <dbReference type="Pfam" id="PF13086"/>
    </source>
</evidence>
<feature type="compositionally biased region" description="Basic and acidic residues" evidence="21">
    <location>
        <begin position="23"/>
        <end position="37"/>
    </location>
</feature>
<feature type="compositionally biased region" description="Basic and acidic residues" evidence="21">
    <location>
        <begin position="318"/>
        <end position="338"/>
    </location>
</feature>
<feature type="compositionally biased region" description="Polar residues" evidence="21">
    <location>
        <begin position="339"/>
        <end position="350"/>
    </location>
</feature>
<evidence type="ECO:0000256" key="1">
    <source>
        <dbReference type="ARBA" id="ARBA00001966"/>
    </source>
</evidence>
<feature type="compositionally biased region" description="Polar residues" evidence="21">
    <location>
        <begin position="224"/>
        <end position="238"/>
    </location>
</feature>
<organism evidence="25 26">
    <name type="scientific">Byssochlamys spectabilis (strain No. 5 / NBRC 109023)</name>
    <name type="common">Paecilomyces variotii</name>
    <dbReference type="NCBI Taxonomy" id="1356009"/>
    <lineage>
        <taxon>Eukaryota</taxon>
        <taxon>Fungi</taxon>
        <taxon>Dikarya</taxon>
        <taxon>Ascomycota</taxon>
        <taxon>Pezizomycotina</taxon>
        <taxon>Eurotiomycetes</taxon>
        <taxon>Eurotiomycetidae</taxon>
        <taxon>Eurotiales</taxon>
        <taxon>Thermoascaceae</taxon>
        <taxon>Paecilomyces</taxon>
    </lineage>
</organism>
<dbReference type="InterPro" id="IPR045055">
    <property type="entry name" value="DNA2/NAM7-like"/>
</dbReference>
<dbReference type="FunFam" id="3.90.320.10:FF:000001">
    <property type="entry name" value="DNA replication helicase Dna2"/>
    <property type="match status" value="1"/>
</dbReference>
<evidence type="ECO:0000256" key="20">
    <source>
        <dbReference type="RuleBase" id="RU367041"/>
    </source>
</evidence>
<dbReference type="FunFam" id="3.40.50.300:FF:001170">
    <property type="entry name" value="DNA replication helicase Dna2"/>
    <property type="match status" value="1"/>
</dbReference>
<dbReference type="GO" id="GO:0006281">
    <property type="term" value="P:DNA repair"/>
    <property type="evidence" value="ECO:0007669"/>
    <property type="project" value="UniProtKB-KW"/>
</dbReference>
<keyword evidence="9 20" id="KW-0227">DNA damage</keyword>
<dbReference type="FunFam" id="3.40.50.300:FF:000789">
    <property type="entry name" value="DNA replication ATP-dependent helicase/nuclease DNA2"/>
    <property type="match status" value="1"/>
</dbReference>
<name>V5GBG6_BYSSN</name>
<feature type="region of interest" description="Disordered" evidence="21">
    <location>
        <begin position="1593"/>
        <end position="1646"/>
    </location>
</feature>
<protein>
    <recommendedName>
        <fullName evidence="20">DNA replication ATP-dependent helicase/nuclease</fullName>
        <ecNumber evidence="20">3.1.-.-</ecNumber>
        <ecNumber evidence="20">3.6.4.12</ecNumber>
    </recommendedName>
</protein>
<evidence type="ECO:0000256" key="19">
    <source>
        <dbReference type="ARBA" id="ARBA00047995"/>
    </source>
</evidence>
<gene>
    <name evidence="25" type="ORF">PVAR5_8076</name>
</gene>
<comment type="similarity">
    <text evidence="2 20">Belongs to the DNA2/NAM7 helicase family.</text>
</comment>
<dbReference type="eggNOG" id="KOG1805">
    <property type="taxonomic scope" value="Eukaryota"/>
</dbReference>
<dbReference type="InterPro" id="IPR041679">
    <property type="entry name" value="DNA2/NAM7-like_C"/>
</dbReference>
<keyword evidence="20" id="KW-0158">Chromosome</keyword>
<feature type="compositionally biased region" description="Polar residues" evidence="21">
    <location>
        <begin position="255"/>
        <end position="275"/>
    </location>
</feature>
<evidence type="ECO:0000256" key="18">
    <source>
        <dbReference type="ARBA" id="ARBA00023268"/>
    </source>
</evidence>
<evidence type="ECO:0000259" key="24">
    <source>
        <dbReference type="Pfam" id="PF13087"/>
    </source>
</evidence>
<feature type="region of interest" description="Disordered" evidence="21">
    <location>
        <begin position="1"/>
        <end position="95"/>
    </location>
</feature>
<feature type="compositionally biased region" description="Polar residues" evidence="21">
    <location>
        <begin position="204"/>
        <end position="216"/>
    </location>
</feature>
<dbReference type="Proteomes" id="UP000018001">
    <property type="component" value="Unassembled WGS sequence"/>
</dbReference>
<dbReference type="GO" id="GO:0005524">
    <property type="term" value="F:ATP binding"/>
    <property type="evidence" value="ECO:0007669"/>
    <property type="project" value="UniProtKB-UniRule"/>
</dbReference>
<evidence type="ECO:0000256" key="9">
    <source>
        <dbReference type="ARBA" id="ARBA00022763"/>
    </source>
</evidence>
<dbReference type="InterPro" id="IPR047187">
    <property type="entry name" value="SF1_C_Upf1"/>
</dbReference>
<keyword evidence="7 20" id="KW-0547">Nucleotide-binding</keyword>
<evidence type="ECO:0000256" key="21">
    <source>
        <dbReference type="SAM" id="MobiDB-lite"/>
    </source>
</evidence>
<evidence type="ECO:0000256" key="5">
    <source>
        <dbReference type="ARBA" id="ARBA00022722"/>
    </source>
</evidence>
<keyword evidence="11 20" id="KW-0347">Helicase</keyword>
<proteinExistence type="inferred from homology"/>
<keyword evidence="14 20" id="KW-0411">Iron-sulfur</keyword>
<dbReference type="EC" id="3.1.-.-" evidence="20"/>
<keyword evidence="10 20" id="KW-0378">Hydrolase</keyword>
<keyword evidence="4 20" id="KW-0235">DNA replication</keyword>
<comment type="function">
    <text evidence="20">Key enzyme involved in DNA replication and DNA repair. Involved in Okazaki fragments processing by cleaving long flaps that escape FEN1: flaps that are longer than 27 nucleotides are coated by replication protein A complex (RPA), leading to recruit DNA2 which cleaves the flap until it is too short to bind RPA and becomes a substrate for FEN1. Also involved in 5'-end resection of DNA during double-strand break (DSB) repair by mediating the cleavage of 5'-ssDNA.</text>
</comment>
<dbReference type="Pfam" id="PF13086">
    <property type="entry name" value="AAA_11"/>
    <property type="match status" value="2"/>
</dbReference>
<accession>V5GBG6</accession>
<dbReference type="GO" id="GO:0046872">
    <property type="term" value="F:metal ion binding"/>
    <property type="evidence" value="ECO:0007669"/>
    <property type="project" value="UniProtKB-UniRule"/>
</dbReference>
<comment type="caution">
    <text evidence="25">The sequence shown here is derived from an EMBL/GenBank/DDBJ whole genome shotgun (WGS) entry which is preliminary data.</text>
</comment>
<dbReference type="CDD" id="cd18041">
    <property type="entry name" value="DEXXQc_DNA2"/>
    <property type="match status" value="1"/>
</dbReference>
<dbReference type="HOGENOM" id="CLU_001666_2_1_1"/>
<keyword evidence="17 20" id="KW-0539">Nucleus</keyword>
<reference evidence="26" key="1">
    <citation type="journal article" date="2014" name="Genome Announc.">
        <title>Draft genome sequence of the formaldehyde-resistant fungus Byssochlamys spectabilis No. 5 (anamorph Paecilomyces variotii No. 5) (NBRC109023).</title>
        <authorList>
            <person name="Oka T."/>
            <person name="Ekino K."/>
            <person name="Fukuda K."/>
            <person name="Nomura Y."/>
        </authorList>
    </citation>
    <scope>NUCLEOTIDE SEQUENCE [LARGE SCALE GENOMIC DNA]</scope>
    <source>
        <strain evidence="26">No. 5 / NBRC 109023</strain>
    </source>
</reference>
<dbReference type="EC" id="3.6.4.12" evidence="20"/>
<dbReference type="InterPro" id="IPR011604">
    <property type="entry name" value="PDDEXK-like_dom_sf"/>
</dbReference>
<feature type="region of interest" description="Disordered" evidence="21">
    <location>
        <begin position="196"/>
        <end position="360"/>
    </location>
</feature>
<evidence type="ECO:0000256" key="2">
    <source>
        <dbReference type="ARBA" id="ARBA00007913"/>
    </source>
</evidence>
<dbReference type="GO" id="GO:0016887">
    <property type="term" value="F:ATP hydrolysis activity"/>
    <property type="evidence" value="ECO:0007669"/>
    <property type="project" value="RHEA"/>
</dbReference>
<keyword evidence="5 20" id="KW-0540">Nuclease</keyword>
<dbReference type="InterPro" id="IPR027417">
    <property type="entry name" value="P-loop_NTPase"/>
</dbReference>
<feature type="domain" description="DNA2/NAM7 helicase-like C-terminal" evidence="24">
    <location>
        <begin position="1319"/>
        <end position="1546"/>
    </location>
</feature>
<keyword evidence="18 20" id="KW-0511">Multifunctional enzyme</keyword>
<feature type="domain" description="DNA2/NAM7 helicase helicase" evidence="23">
    <location>
        <begin position="1143"/>
        <end position="1231"/>
    </location>
</feature>
<comment type="cofactor">
    <cofactor evidence="1">
        <name>[4Fe-4S] cluster</name>
        <dbReference type="ChEBI" id="CHEBI:49883"/>
    </cofactor>
</comment>
<dbReference type="OrthoDB" id="6513042at2759"/>
<keyword evidence="16 20" id="KW-0234">DNA repair</keyword>
<dbReference type="CDD" id="cd18808">
    <property type="entry name" value="SF1_C_Upf1"/>
    <property type="match status" value="1"/>
</dbReference>
<dbReference type="EMBL" id="BAUL01000293">
    <property type="protein sequence ID" value="GAD99361.1"/>
    <property type="molecule type" value="Genomic_DNA"/>
</dbReference>
<dbReference type="GO" id="GO:0005737">
    <property type="term" value="C:cytoplasm"/>
    <property type="evidence" value="ECO:0007669"/>
    <property type="project" value="TreeGrafter"/>
</dbReference>
<feature type="region of interest" description="Disordered" evidence="21">
    <location>
        <begin position="110"/>
        <end position="161"/>
    </location>
</feature>
<dbReference type="GO" id="GO:0017108">
    <property type="term" value="F:5'-flap endonuclease activity"/>
    <property type="evidence" value="ECO:0007669"/>
    <property type="project" value="UniProtKB-UniRule"/>
</dbReference>
<dbReference type="GO" id="GO:0071932">
    <property type="term" value="P:replication fork reversal"/>
    <property type="evidence" value="ECO:0007669"/>
    <property type="project" value="TreeGrafter"/>
</dbReference>
<evidence type="ECO:0000256" key="7">
    <source>
        <dbReference type="ARBA" id="ARBA00022741"/>
    </source>
</evidence>
<evidence type="ECO:0000256" key="6">
    <source>
        <dbReference type="ARBA" id="ARBA00022723"/>
    </source>
</evidence>
<evidence type="ECO:0000313" key="26">
    <source>
        <dbReference type="Proteomes" id="UP000018001"/>
    </source>
</evidence>
<dbReference type="GO" id="GO:0005694">
    <property type="term" value="C:chromosome"/>
    <property type="evidence" value="ECO:0007669"/>
    <property type="project" value="UniProtKB-SubCell"/>
</dbReference>
<keyword evidence="3 20" id="KW-0004">4Fe-4S</keyword>
<keyword evidence="15 20" id="KW-0238">DNA-binding</keyword>
<dbReference type="PANTHER" id="PTHR10887:SF433">
    <property type="entry name" value="DNA REPLICATION ATP-DEPENDENT HELICASE_NUCLEASE DNA2"/>
    <property type="match status" value="1"/>
</dbReference>
<dbReference type="Gene3D" id="3.90.320.10">
    <property type="match status" value="1"/>
</dbReference>
<dbReference type="FunCoup" id="V5GBG6">
    <property type="interactions" value="539"/>
</dbReference>
<comment type="catalytic activity">
    <reaction evidence="19 20">
        <text>ATP + H2O = ADP + phosphate + H(+)</text>
        <dbReference type="Rhea" id="RHEA:13065"/>
        <dbReference type="ChEBI" id="CHEBI:15377"/>
        <dbReference type="ChEBI" id="CHEBI:15378"/>
        <dbReference type="ChEBI" id="CHEBI:30616"/>
        <dbReference type="ChEBI" id="CHEBI:43474"/>
        <dbReference type="ChEBI" id="CHEBI:456216"/>
        <dbReference type="EC" id="3.6.4.12"/>
    </reaction>
</comment>
<evidence type="ECO:0000256" key="13">
    <source>
        <dbReference type="ARBA" id="ARBA00023004"/>
    </source>
</evidence>
<dbReference type="CDD" id="cd22318">
    <property type="entry name" value="DNA2_N-like"/>
    <property type="match status" value="1"/>
</dbReference>
<dbReference type="InterPro" id="IPR014808">
    <property type="entry name" value="DNA_replication_fac_Dna2_N"/>
</dbReference>
<dbReference type="GO" id="GO:0003677">
    <property type="term" value="F:DNA binding"/>
    <property type="evidence" value="ECO:0007669"/>
    <property type="project" value="UniProtKB-UniRule"/>
</dbReference>
<dbReference type="SUPFAM" id="SSF52540">
    <property type="entry name" value="P-loop containing nucleoside triphosphate hydrolases"/>
    <property type="match status" value="1"/>
</dbReference>
<evidence type="ECO:0000256" key="14">
    <source>
        <dbReference type="ARBA" id="ARBA00023014"/>
    </source>
</evidence>
<feature type="domain" description="DNA replication factor Dna2 N-terminal" evidence="22">
    <location>
        <begin position="576"/>
        <end position="778"/>
    </location>
</feature>
<dbReference type="InterPro" id="IPR041677">
    <property type="entry name" value="DNA2/NAM7_AAA_11"/>
</dbReference>
<evidence type="ECO:0000256" key="17">
    <source>
        <dbReference type="ARBA" id="ARBA00023242"/>
    </source>
</evidence>
<keyword evidence="26" id="KW-1185">Reference proteome</keyword>
<dbReference type="GO" id="GO:0051539">
    <property type="term" value="F:4 iron, 4 sulfur cluster binding"/>
    <property type="evidence" value="ECO:0007669"/>
    <property type="project" value="UniProtKB-UniRule"/>
</dbReference>
<feature type="compositionally biased region" description="Basic and acidic residues" evidence="21">
    <location>
        <begin position="1627"/>
        <end position="1646"/>
    </location>
</feature>
<feature type="compositionally biased region" description="Acidic residues" evidence="21">
    <location>
        <begin position="351"/>
        <end position="360"/>
    </location>
</feature>
<evidence type="ECO:0000256" key="3">
    <source>
        <dbReference type="ARBA" id="ARBA00022485"/>
    </source>
</evidence>
<dbReference type="PANTHER" id="PTHR10887">
    <property type="entry name" value="DNA2/NAM7 HELICASE FAMILY"/>
    <property type="match status" value="1"/>
</dbReference>
<dbReference type="Gene3D" id="3.40.50.300">
    <property type="entry name" value="P-loop containing nucleotide triphosphate hydrolases"/>
    <property type="match status" value="2"/>
</dbReference>
<dbReference type="GO" id="GO:0017116">
    <property type="term" value="F:single-stranded DNA helicase activity"/>
    <property type="evidence" value="ECO:0007669"/>
    <property type="project" value="UniProtKB-UniRule"/>
</dbReference>
<evidence type="ECO:0000256" key="15">
    <source>
        <dbReference type="ARBA" id="ARBA00023125"/>
    </source>
</evidence>
<dbReference type="Pfam" id="PF08696">
    <property type="entry name" value="Dna2"/>
    <property type="match status" value="1"/>
</dbReference>
<dbReference type="InParanoid" id="V5GBG6"/>
<feature type="compositionally biased region" description="Polar residues" evidence="21">
    <location>
        <begin position="73"/>
        <end position="83"/>
    </location>
</feature>